<dbReference type="GeneID" id="54475889"/>
<gene>
    <name evidence="2" type="ORF">BDY17DRAFT_305557</name>
</gene>
<dbReference type="AlphaFoldDB" id="A0A6A6PFZ0"/>
<accession>A0A6A6PFZ0</accession>
<evidence type="ECO:0000313" key="3">
    <source>
        <dbReference type="Proteomes" id="UP000799767"/>
    </source>
</evidence>
<protein>
    <submittedName>
        <fullName evidence="2">Uncharacterized protein</fullName>
    </submittedName>
</protein>
<proteinExistence type="predicted"/>
<keyword evidence="3" id="KW-1185">Reference proteome</keyword>
<evidence type="ECO:0000256" key="1">
    <source>
        <dbReference type="SAM" id="MobiDB-lite"/>
    </source>
</evidence>
<organism evidence="2 3">
    <name type="scientific">Neohortaea acidophila</name>
    <dbReference type="NCBI Taxonomy" id="245834"/>
    <lineage>
        <taxon>Eukaryota</taxon>
        <taxon>Fungi</taxon>
        <taxon>Dikarya</taxon>
        <taxon>Ascomycota</taxon>
        <taxon>Pezizomycotina</taxon>
        <taxon>Dothideomycetes</taxon>
        <taxon>Dothideomycetidae</taxon>
        <taxon>Mycosphaerellales</taxon>
        <taxon>Teratosphaeriaceae</taxon>
        <taxon>Neohortaea</taxon>
    </lineage>
</organism>
<evidence type="ECO:0000313" key="2">
    <source>
        <dbReference type="EMBL" id="KAF2478644.1"/>
    </source>
</evidence>
<reference evidence="2" key="1">
    <citation type="journal article" date="2020" name="Stud. Mycol.">
        <title>101 Dothideomycetes genomes: a test case for predicting lifestyles and emergence of pathogens.</title>
        <authorList>
            <person name="Haridas S."/>
            <person name="Albert R."/>
            <person name="Binder M."/>
            <person name="Bloem J."/>
            <person name="Labutti K."/>
            <person name="Salamov A."/>
            <person name="Andreopoulos B."/>
            <person name="Baker S."/>
            <person name="Barry K."/>
            <person name="Bills G."/>
            <person name="Bluhm B."/>
            <person name="Cannon C."/>
            <person name="Castanera R."/>
            <person name="Culley D."/>
            <person name="Daum C."/>
            <person name="Ezra D."/>
            <person name="Gonzalez J."/>
            <person name="Henrissat B."/>
            <person name="Kuo A."/>
            <person name="Liang C."/>
            <person name="Lipzen A."/>
            <person name="Lutzoni F."/>
            <person name="Magnuson J."/>
            <person name="Mondo S."/>
            <person name="Nolan M."/>
            <person name="Ohm R."/>
            <person name="Pangilinan J."/>
            <person name="Park H.-J."/>
            <person name="Ramirez L."/>
            <person name="Alfaro M."/>
            <person name="Sun H."/>
            <person name="Tritt A."/>
            <person name="Yoshinaga Y."/>
            <person name="Zwiers L.-H."/>
            <person name="Turgeon B."/>
            <person name="Goodwin S."/>
            <person name="Spatafora J."/>
            <person name="Crous P."/>
            <person name="Grigoriev I."/>
        </authorList>
    </citation>
    <scope>NUCLEOTIDE SEQUENCE</scope>
    <source>
        <strain evidence="2">CBS 113389</strain>
    </source>
</reference>
<feature type="region of interest" description="Disordered" evidence="1">
    <location>
        <begin position="1"/>
        <end position="24"/>
    </location>
</feature>
<name>A0A6A6PFZ0_9PEZI</name>
<sequence length="67" mass="7366">MYPPSPNECAERAHLRDIVSSTRQPLNQNIKSRPTEMCQIIPLTVSKQTNSPLDPACSLAAQMAAFP</sequence>
<dbReference type="Proteomes" id="UP000799767">
    <property type="component" value="Unassembled WGS sequence"/>
</dbReference>
<dbReference type="EMBL" id="MU001643">
    <property type="protein sequence ID" value="KAF2478644.1"/>
    <property type="molecule type" value="Genomic_DNA"/>
</dbReference>
<dbReference type="RefSeq" id="XP_033585214.1">
    <property type="nucleotide sequence ID" value="XM_033734887.1"/>
</dbReference>